<sequence length="297" mass="33953">MAFDPNVSVVITAYNRLALLPIAIDAALSQVDCDFEVIVVDDGSTDDTPAEIGQRYADEPRLRVVTRPNGGPPAARNTGIDAARGEWIALLDSDDWWEPKYLSSQLAVLADNPDADMALCNGRRQDQDGSWHNLFDNPYFRMPTSMDAMCAGTWIQPSFTVVRTEVARRLRFDEAFYMGDDQEFMWRFVEAGYRCVPNHTPLAEYRAISAGDVATEDQITADEDVLRMGAYSVWKKHSRKYPSAIRGRGLDFDRAYGPILLRNGHVDDARFHLWRWWLARPWNPRPAWLLLRSLRRR</sequence>
<dbReference type="PANTHER" id="PTHR43685">
    <property type="entry name" value="GLYCOSYLTRANSFERASE"/>
    <property type="match status" value="1"/>
</dbReference>
<evidence type="ECO:0000313" key="3">
    <source>
        <dbReference type="Proteomes" id="UP001144280"/>
    </source>
</evidence>
<protein>
    <recommendedName>
        <fullName evidence="1">Glycosyltransferase 2-like domain-containing protein</fullName>
    </recommendedName>
</protein>
<accession>A0ABQ5QNZ1</accession>
<dbReference type="SUPFAM" id="SSF53448">
    <property type="entry name" value="Nucleotide-diphospho-sugar transferases"/>
    <property type="match status" value="1"/>
</dbReference>
<evidence type="ECO:0000259" key="1">
    <source>
        <dbReference type="Pfam" id="PF00535"/>
    </source>
</evidence>
<reference evidence="2" key="1">
    <citation type="submission" date="2022-12" db="EMBL/GenBank/DDBJ databases">
        <title>New Phytohabitans aurantiacus sp. RD004123 nov., an actinomycete isolated from soil.</title>
        <authorList>
            <person name="Triningsih D.W."/>
            <person name="Harunari E."/>
            <person name="Igarashi Y."/>
        </authorList>
    </citation>
    <scope>NUCLEOTIDE SEQUENCE</scope>
    <source>
        <strain evidence="2">RD004123</strain>
    </source>
</reference>
<feature type="domain" description="Glycosyltransferase 2-like" evidence="1">
    <location>
        <begin position="8"/>
        <end position="133"/>
    </location>
</feature>
<keyword evidence="3" id="KW-1185">Reference proteome</keyword>
<dbReference type="Proteomes" id="UP001144280">
    <property type="component" value="Unassembled WGS sequence"/>
</dbReference>
<organism evidence="2 3">
    <name type="scientific">Phytohabitans aurantiacus</name>
    <dbReference type="NCBI Taxonomy" id="3016789"/>
    <lineage>
        <taxon>Bacteria</taxon>
        <taxon>Bacillati</taxon>
        <taxon>Actinomycetota</taxon>
        <taxon>Actinomycetes</taxon>
        <taxon>Micromonosporales</taxon>
        <taxon>Micromonosporaceae</taxon>
    </lineage>
</organism>
<dbReference type="CDD" id="cd00761">
    <property type="entry name" value="Glyco_tranf_GTA_type"/>
    <property type="match status" value="1"/>
</dbReference>
<dbReference type="InterPro" id="IPR050834">
    <property type="entry name" value="Glycosyltransf_2"/>
</dbReference>
<name>A0ABQ5QNZ1_9ACTN</name>
<dbReference type="PANTHER" id="PTHR43685:SF2">
    <property type="entry name" value="GLYCOSYLTRANSFERASE 2-LIKE DOMAIN-CONTAINING PROTEIN"/>
    <property type="match status" value="1"/>
</dbReference>
<dbReference type="InterPro" id="IPR001173">
    <property type="entry name" value="Glyco_trans_2-like"/>
</dbReference>
<evidence type="ECO:0000313" key="2">
    <source>
        <dbReference type="EMBL" id="GLH95286.1"/>
    </source>
</evidence>
<proteinExistence type="predicted"/>
<dbReference type="Pfam" id="PF00535">
    <property type="entry name" value="Glycos_transf_2"/>
    <property type="match status" value="1"/>
</dbReference>
<gene>
    <name evidence="2" type="ORF">Pa4123_05580</name>
</gene>
<comment type="caution">
    <text evidence="2">The sequence shown here is derived from an EMBL/GenBank/DDBJ whole genome shotgun (WGS) entry which is preliminary data.</text>
</comment>
<dbReference type="InterPro" id="IPR029044">
    <property type="entry name" value="Nucleotide-diphossugar_trans"/>
</dbReference>
<dbReference type="EMBL" id="BSDI01000002">
    <property type="protein sequence ID" value="GLH95286.1"/>
    <property type="molecule type" value="Genomic_DNA"/>
</dbReference>
<dbReference type="Gene3D" id="3.90.550.10">
    <property type="entry name" value="Spore Coat Polysaccharide Biosynthesis Protein SpsA, Chain A"/>
    <property type="match status" value="1"/>
</dbReference>